<reference evidence="1 2" key="1">
    <citation type="journal article" date="2023" name="Science">
        <title>Complex scaffold remodeling in plant triterpene biosynthesis.</title>
        <authorList>
            <person name="De La Pena R."/>
            <person name="Hodgson H."/>
            <person name="Liu J.C."/>
            <person name="Stephenson M.J."/>
            <person name="Martin A.C."/>
            <person name="Owen C."/>
            <person name="Harkess A."/>
            <person name="Leebens-Mack J."/>
            <person name="Jimenez L.E."/>
            <person name="Osbourn A."/>
            <person name="Sattely E.S."/>
        </authorList>
    </citation>
    <scope>NUCLEOTIDE SEQUENCE [LARGE SCALE GENOMIC DNA]</scope>
    <source>
        <strain evidence="2">cv. JPN11</strain>
        <tissue evidence="1">Leaf</tissue>
    </source>
</reference>
<dbReference type="EMBL" id="CM051398">
    <property type="protein sequence ID" value="KAJ4718377.1"/>
    <property type="molecule type" value="Genomic_DNA"/>
</dbReference>
<comment type="caution">
    <text evidence="1">The sequence shown here is derived from an EMBL/GenBank/DDBJ whole genome shotgun (WGS) entry which is preliminary data.</text>
</comment>
<organism evidence="1 2">
    <name type="scientific">Melia azedarach</name>
    <name type="common">Chinaberry tree</name>
    <dbReference type="NCBI Taxonomy" id="155640"/>
    <lineage>
        <taxon>Eukaryota</taxon>
        <taxon>Viridiplantae</taxon>
        <taxon>Streptophyta</taxon>
        <taxon>Embryophyta</taxon>
        <taxon>Tracheophyta</taxon>
        <taxon>Spermatophyta</taxon>
        <taxon>Magnoliopsida</taxon>
        <taxon>eudicotyledons</taxon>
        <taxon>Gunneridae</taxon>
        <taxon>Pentapetalae</taxon>
        <taxon>rosids</taxon>
        <taxon>malvids</taxon>
        <taxon>Sapindales</taxon>
        <taxon>Meliaceae</taxon>
        <taxon>Melia</taxon>
    </lineage>
</organism>
<evidence type="ECO:0000313" key="2">
    <source>
        <dbReference type="Proteomes" id="UP001164539"/>
    </source>
</evidence>
<keyword evidence="2" id="KW-1185">Reference proteome</keyword>
<dbReference type="Proteomes" id="UP001164539">
    <property type="component" value="Chromosome 5"/>
</dbReference>
<protein>
    <submittedName>
        <fullName evidence="1">Pectin lyase-like superfamily protein</fullName>
    </submittedName>
</protein>
<proteinExistence type="predicted"/>
<evidence type="ECO:0000313" key="1">
    <source>
        <dbReference type="EMBL" id="KAJ4718377.1"/>
    </source>
</evidence>
<name>A0ACC1Y587_MELAZ</name>
<gene>
    <name evidence="1" type="ORF">OWV82_010068</name>
</gene>
<sequence length="346" mass="37134">MQEVFIIYLAMCIAGLSSSGARLYPGPPTFNVMSYGAVGDGVTDDSQIDGKLIAPKEPSNWEGKDIDSWLSFSRVNGFFVDGNGKIDGQGFEWWKSCPGAMRYENCSNFQVSGLKHLNSQKNHISVSGCENATLSNLYLSAPETSPNTDGVDISNSKNIQILDSIIATGDDCVAINSGCSQINIIGMKCGPGHGISVGSLGKNGQTAEVEDILVKNCTLNGTDNGVRIKTWQGGSGFARKITFQDITLIAADNPIVIDQYYCPHDYCRNQTKAVHISDVSYIGIHGTSIKEDAIALDCSQTSGCSNILLEHINITSTEANNKTYSSCTNAHGNYDDAIPPVDCLLY</sequence>
<accession>A0ACC1Y587</accession>